<feature type="chain" id="PRO_5020948560" description="TraB/GumN family protein" evidence="1">
    <location>
        <begin position="23"/>
        <end position="355"/>
    </location>
</feature>
<evidence type="ECO:0000313" key="2">
    <source>
        <dbReference type="EMBL" id="THD07792.1"/>
    </source>
</evidence>
<dbReference type="Proteomes" id="UP000306317">
    <property type="component" value="Unassembled WGS sequence"/>
</dbReference>
<feature type="signal peptide" evidence="1">
    <location>
        <begin position="1"/>
        <end position="22"/>
    </location>
</feature>
<sequence length="355" mass="38370">MTNRWTSCGLLAVLLWSGTAPAQVDLSGLDRGMAGPPSQVLVLGSVHLSQMPEGFEAVTLQPVLAKLTAFKPDIITVEAIPGESCAMMRRNPAIYAAQDVATYCSDTTAARKATGLDVPAAVAAVKESLAHWPAQPHAAQRRHLAALFLAAGDDASALTQWLQLPQAERHAGDGLDDALATRLRELQTRNGEDLQIAARLAARLGLQRVYPVDDHSGDNVDVPDVPAYANAIRSAWAASASEVAADRKRQETLTLHGDILALYRFINRPDVLRRQIDADMGAAMREKSPARLARIYVAGWETRNLRMVANVRAAFRERPGARVLCIVGATHKPWFDSLLGQMQGVAIVDAEKVLQ</sequence>
<evidence type="ECO:0000313" key="3">
    <source>
        <dbReference type="Proteomes" id="UP000306317"/>
    </source>
</evidence>
<keyword evidence="1" id="KW-0732">Signal</keyword>
<accession>A0A4S3KGL1</accession>
<reference evidence="2 3" key="1">
    <citation type="submission" date="2017-02" db="EMBL/GenBank/DDBJ databases">
        <title>Whole genome sequencing of Rhodanobacter lindaniclasticus DSM 17932.</title>
        <authorList>
            <person name="Kumar S."/>
            <person name="Patil P."/>
            <person name="Patil P.B."/>
        </authorList>
    </citation>
    <scope>NUCLEOTIDE SEQUENCE [LARGE SCALE GENOMIC DNA]</scope>
    <source>
        <strain evidence="2 3">DSM 17932</strain>
    </source>
</reference>
<dbReference type="RefSeq" id="WP_168709600.1">
    <property type="nucleotide sequence ID" value="NZ_MWIO01000022.1"/>
</dbReference>
<evidence type="ECO:0000256" key="1">
    <source>
        <dbReference type="SAM" id="SignalP"/>
    </source>
</evidence>
<organism evidence="2 3">
    <name type="scientific">Rhodanobacter lindaniclasticus</name>
    <dbReference type="NCBI Taxonomy" id="75310"/>
    <lineage>
        <taxon>Bacteria</taxon>
        <taxon>Pseudomonadati</taxon>
        <taxon>Pseudomonadota</taxon>
        <taxon>Gammaproteobacteria</taxon>
        <taxon>Lysobacterales</taxon>
        <taxon>Rhodanobacteraceae</taxon>
        <taxon>Rhodanobacter</taxon>
    </lineage>
</organism>
<dbReference type="Pfam" id="PF18950">
    <property type="entry name" value="DUF5694"/>
    <property type="match status" value="1"/>
</dbReference>
<evidence type="ECO:0008006" key="4">
    <source>
        <dbReference type="Google" id="ProtNLM"/>
    </source>
</evidence>
<protein>
    <recommendedName>
        <fullName evidence="4">TraB/GumN family protein</fullName>
    </recommendedName>
</protein>
<name>A0A4S3KGL1_9GAMM</name>
<dbReference type="EMBL" id="MWIO01000022">
    <property type="protein sequence ID" value="THD07792.1"/>
    <property type="molecule type" value="Genomic_DNA"/>
</dbReference>
<dbReference type="AlphaFoldDB" id="A0A4S3KGL1"/>
<proteinExistence type="predicted"/>
<gene>
    <name evidence="2" type="ORF">B1991_07610</name>
</gene>
<comment type="caution">
    <text evidence="2">The sequence shown here is derived from an EMBL/GenBank/DDBJ whole genome shotgun (WGS) entry which is preliminary data.</text>
</comment>
<keyword evidence="3" id="KW-1185">Reference proteome</keyword>
<dbReference type="InterPro" id="IPR043749">
    <property type="entry name" value="DUF5694"/>
</dbReference>